<dbReference type="AlphaFoldDB" id="A8S675"/>
<evidence type="ECO:0000313" key="2">
    <source>
        <dbReference type="Proteomes" id="UP000005945"/>
    </source>
</evidence>
<accession>A8S675</accession>
<name>A8S675_9FIRM</name>
<organism evidence="1 2">
    <name type="scientific">Faecalibacterium prausnitzii M21/2</name>
    <dbReference type="NCBI Taxonomy" id="411485"/>
    <lineage>
        <taxon>Bacteria</taxon>
        <taxon>Bacillati</taxon>
        <taxon>Bacillota</taxon>
        <taxon>Clostridia</taxon>
        <taxon>Eubacteriales</taxon>
        <taxon>Oscillospiraceae</taxon>
        <taxon>Faecalibacterium</taxon>
    </lineage>
</organism>
<gene>
    <name evidence="1" type="ORF">FAEPRAM212_00102</name>
</gene>
<dbReference type="EMBL" id="ABED02000010">
    <property type="protein sequence ID" value="EDP23110.1"/>
    <property type="molecule type" value="Genomic_DNA"/>
</dbReference>
<proteinExistence type="predicted"/>
<protein>
    <submittedName>
        <fullName evidence="1">Uncharacterized protein</fullName>
    </submittedName>
</protein>
<evidence type="ECO:0000313" key="1">
    <source>
        <dbReference type="EMBL" id="EDP23110.1"/>
    </source>
</evidence>
<sequence length="37" mass="3983">MQEAHLLSVPIIIIAARTGNKSTPCTAPPDVIRLNKI</sequence>
<comment type="caution">
    <text evidence="1">The sequence shown here is derived from an EMBL/GenBank/DDBJ whole genome shotgun (WGS) entry which is preliminary data.</text>
</comment>
<dbReference type="HOGENOM" id="CLU_3343903_0_0_9"/>
<reference evidence="1 2" key="1">
    <citation type="submission" date="2007-09" db="EMBL/GenBank/DDBJ databases">
        <title>Draft genome sequence of Faecalibacterium prausnitzii M21/2.</title>
        <authorList>
            <person name="Sudarsanam P."/>
            <person name="Ley R."/>
            <person name="Guruge J."/>
            <person name="Turnbaugh P.J."/>
            <person name="Mahowald M."/>
            <person name="Liep D."/>
            <person name="Gordon J."/>
        </authorList>
    </citation>
    <scope>NUCLEOTIDE SEQUENCE [LARGE SCALE GENOMIC DNA]</scope>
    <source>
        <strain evidence="1 2">M21/2</strain>
    </source>
</reference>
<dbReference type="Proteomes" id="UP000005945">
    <property type="component" value="Unassembled WGS sequence"/>
</dbReference>
<reference evidence="1 2" key="2">
    <citation type="submission" date="2007-09" db="EMBL/GenBank/DDBJ databases">
        <authorList>
            <person name="Fulton L."/>
            <person name="Clifton S."/>
            <person name="Fulton B."/>
            <person name="Xu J."/>
            <person name="Minx P."/>
            <person name="Pepin K.H."/>
            <person name="Johnson M."/>
            <person name="Thiruvilangam P."/>
            <person name="Bhonagiri V."/>
            <person name="Nash W.E."/>
            <person name="Mardis E.R."/>
            <person name="Wilson R.K."/>
        </authorList>
    </citation>
    <scope>NUCLEOTIDE SEQUENCE [LARGE SCALE GENOMIC DNA]</scope>
    <source>
        <strain evidence="1 2">M21/2</strain>
    </source>
</reference>